<dbReference type="HOGENOM" id="CLU_2085611_0_0_1"/>
<feature type="compositionally biased region" description="Polar residues" evidence="1">
    <location>
        <begin position="9"/>
        <end position="19"/>
    </location>
</feature>
<keyword evidence="3" id="KW-1185">Reference proteome</keyword>
<protein>
    <submittedName>
        <fullName evidence="2">Uncharacterized protein</fullName>
    </submittedName>
</protein>
<evidence type="ECO:0000313" key="3">
    <source>
        <dbReference type="Proteomes" id="UP000008370"/>
    </source>
</evidence>
<dbReference type="RefSeq" id="XP_007390141.1">
    <property type="nucleotide sequence ID" value="XM_007390079.1"/>
</dbReference>
<proteinExistence type="predicted"/>
<sequence length="117" mass="12887">MIKEEESGRSPQWTASSDCDYSHEEQAESCADQSWLSLLTEQSEGKADVSLGARKGALFYLEAPEDVSNNSTREEENARDEIPLAAQVMGEIDKMYAELGQIGMELVTAHDSDLSAR</sequence>
<reference evidence="2 3" key="1">
    <citation type="journal article" date="2012" name="BMC Genomics">
        <title>Comparative genomics of the white-rot fungi, Phanerochaete carnosa and P. chrysosporium, to elucidate the genetic basis of the distinct wood types they colonize.</title>
        <authorList>
            <person name="Suzuki H."/>
            <person name="MacDonald J."/>
            <person name="Syed K."/>
            <person name="Salamov A."/>
            <person name="Hori C."/>
            <person name="Aerts A."/>
            <person name="Henrissat B."/>
            <person name="Wiebenga A."/>
            <person name="vanKuyk P.A."/>
            <person name="Barry K."/>
            <person name="Lindquist E."/>
            <person name="LaButti K."/>
            <person name="Lapidus A."/>
            <person name="Lucas S."/>
            <person name="Coutinho P."/>
            <person name="Gong Y."/>
            <person name="Samejima M."/>
            <person name="Mahadevan R."/>
            <person name="Abou-Zaid M."/>
            <person name="de Vries R.P."/>
            <person name="Igarashi K."/>
            <person name="Yadav J.S."/>
            <person name="Grigoriev I.V."/>
            <person name="Master E.R."/>
        </authorList>
    </citation>
    <scope>NUCLEOTIDE SEQUENCE [LARGE SCALE GENOMIC DNA]</scope>
    <source>
        <strain evidence="2 3">HHB-10118-sp</strain>
    </source>
</reference>
<organism evidence="2 3">
    <name type="scientific">Phanerochaete carnosa (strain HHB-10118-sp)</name>
    <name type="common">White-rot fungus</name>
    <name type="synonym">Peniophora carnosa</name>
    <dbReference type="NCBI Taxonomy" id="650164"/>
    <lineage>
        <taxon>Eukaryota</taxon>
        <taxon>Fungi</taxon>
        <taxon>Dikarya</taxon>
        <taxon>Basidiomycota</taxon>
        <taxon>Agaricomycotina</taxon>
        <taxon>Agaricomycetes</taxon>
        <taxon>Polyporales</taxon>
        <taxon>Phanerochaetaceae</taxon>
        <taxon>Phanerochaete</taxon>
    </lineage>
</organism>
<evidence type="ECO:0000256" key="1">
    <source>
        <dbReference type="SAM" id="MobiDB-lite"/>
    </source>
</evidence>
<feature type="region of interest" description="Disordered" evidence="1">
    <location>
        <begin position="1"/>
        <end position="26"/>
    </location>
</feature>
<evidence type="ECO:0000313" key="2">
    <source>
        <dbReference type="EMBL" id="EKM60694.1"/>
    </source>
</evidence>
<accession>K5WNA0</accession>
<name>K5WNA0_PHACS</name>
<dbReference type="AlphaFoldDB" id="K5WNA0"/>
<dbReference type="EMBL" id="JH930468">
    <property type="protein sequence ID" value="EKM60694.1"/>
    <property type="molecule type" value="Genomic_DNA"/>
</dbReference>
<dbReference type="InParanoid" id="K5WNA0"/>
<gene>
    <name evidence="2" type="ORF">PHACADRAFT_189815</name>
</gene>
<dbReference type="Proteomes" id="UP000008370">
    <property type="component" value="Unassembled WGS sequence"/>
</dbReference>
<dbReference type="KEGG" id="pco:PHACADRAFT_189815"/>
<dbReference type="GeneID" id="18910641"/>